<evidence type="ECO:0000256" key="2">
    <source>
        <dbReference type="ARBA" id="ARBA00022741"/>
    </source>
</evidence>
<dbReference type="GO" id="GO:0005525">
    <property type="term" value="F:GTP binding"/>
    <property type="evidence" value="ECO:0007669"/>
    <property type="project" value="UniProtKB-KW"/>
</dbReference>
<sequence length="330" mass="37321">YAASAQNANRGSRATYIGKGKVEEISETIVRENIDIIVINGQAKPQQIHNLKIYLGKFKPKIVVWDKVELILQIFSKHAATSEAKLQIKIAAMKHMGPRIYGMGFIMSQQGGGIGTKGIGETNTELMRRHWRNEMRQVQNELEKQTDNRERQMENRKKTGFQTVSLIGYTNSGKTTLFNSLTGSHNLVENALFATLDSNVNKLFLKEINKEIYLTDTIGFIQDLPPDLIDAFRSTLMETIHADLLLHVIDITDPRMTDKITVVENILRDLGIDNKNQIYVFNKIDITNGVNQDDLISQFGSFHPEFISAEKGKNLESLLEQIQILLSHPV</sequence>
<evidence type="ECO:0000256" key="1">
    <source>
        <dbReference type="ARBA" id="ARBA00022723"/>
    </source>
</evidence>
<dbReference type="InterPro" id="IPR006073">
    <property type="entry name" value="GTP-bd"/>
</dbReference>
<dbReference type="Pfam" id="PF16360">
    <property type="entry name" value="GTP-bdg_M"/>
    <property type="match status" value="1"/>
</dbReference>
<proteinExistence type="predicted"/>
<dbReference type="NCBIfam" id="TIGR03156">
    <property type="entry name" value="GTP_HflX"/>
    <property type="match status" value="1"/>
</dbReference>
<feature type="domain" description="Hflx-type G" evidence="8">
    <location>
        <begin position="162"/>
        <end position="330"/>
    </location>
</feature>
<dbReference type="InterPro" id="IPR025121">
    <property type="entry name" value="GTPase_HflX_N"/>
</dbReference>
<dbReference type="EMBL" id="LBXN01000007">
    <property type="protein sequence ID" value="KKR34073.1"/>
    <property type="molecule type" value="Genomic_DNA"/>
</dbReference>
<comment type="cofactor">
    <cofactor evidence="6">
        <name>Mg(2+)</name>
        <dbReference type="ChEBI" id="CHEBI:18420"/>
    </cofactor>
</comment>
<dbReference type="PANTHER" id="PTHR10229">
    <property type="entry name" value="GTP-BINDING PROTEIN HFLX"/>
    <property type="match status" value="1"/>
</dbReference>
<name>A0A0G0Q1R2_9BACT</name>
<gene>
    <name evidence="9" type="ORF">UT63_C0007G0028</name>
</gene>
<evidence type="ECO:0000256" key="5">
    <source>
        <dbReference type="PIRSR" id="PIRSR006809-1"/>
    </source>
</evidence>
<dbReference type="PROSITE" id="PS51705">
    <property type="entry name" value="G_HFLX"/>
    <property type="match status" value="1"/>
</dbReference>
<dbReference type="InterPro" id="IPR030394">
    <property type="entry name" value="G_HFLX_dom"/>
</dbReference>
<feature type="binding site" evidence="5">
    <location>
        <begin position="216"/>
        <end position="219"/>
    </location>
    <ligand>
        <name>GTP</name>
        <dbReference type="ChEBI" id="CHEBI:37565"/>
    </ligand>
</feature>
<organism evidence="9 10">
    <name type="scientific">Candidatus Gottesmanbacteria bacterium GW2011_GWC2_39_8</name>
    <dbReference type="NCBI Taxonomy" id="1618450"/>
    <lineage>
        <taxon>Bacteria</taxon>
        <taxon>Candidatus Gottesmaniibacteriota</taxon>
    </lineage>
</organism>
<dbReference type="PRINTS" id="PR00326">
    <property type="entry name" value="GTP1OBG"/>
</dbReference>
<dbReference type="InterPro" id="IPR042108">
    <property type="entry name" value="GTPase_HflX_N_sf"/>
</dbReference>
<feature type="binding site" evidence="6">
    <location>
        <position position="175"/>
    </location>
    <ligand>
        <name>Mg(2+)</name>
        <dbReference type="ChEBI" id="CHEBI:18420"/>
    </ligand>
</feature>
<dbReference type="Gene3D" id="6.10.250.2860">
    <property type="match status" value="1"/>
</dbReference>
<dbReference type="InterPro" id="IPR016496">
    <property type="entry name" value="GTPase_HflX"/>
</dbReference>
<evidence type="ECO:0000256" key="6">
    <source>
        <dbReference type="PIRSR" id="PIRSR006809-2"/>
    </source>
</evidence>
<dbReference type="InterPro" id="IPR027417">
    <property type="entry name" value="P-loop_NTPase"/>
</dbReference>
<dbReference type="AlphaFoldDB" id="A0A0G0Q1R2"/>
<evidence type="ECO:0000259" key="8">
    <source>
        <dbReference type="PROSITE" id="PS51705"/>
    </source>
</evidence>
<keyword evidence="3 6" id="KW-0460">Magnesium</keyword>
<dbReference type="GO" id="GO:0046872">
    <property type="term" value="F:metal ion binding"/>
    <property type="evidence" value="ECO:0007669"/>
    <property type="project" value="UniProtKB-KW"/>
</dbReference>
<dbReference type="GO" id="GO:0005737">
    <property type="term" value="C:cytoplasm"/>
    <property type="evidence" value="ECO:0007669"/>
    <property type="project" value="TreeGrafter"/>
</dbReference>
<keyword evidence="2 5" id="KW-0547">Nucleotide-binding</keyword>
<dbReference type="PIRSF" id="PIRSF006809">
    <property type="entry name" value="GTP-binding_hflX_prd"/>
    <property type="match status" value="1"/>
</dbReference>
<evidence type="ECO:0000313" key="9">
    <source>
        <dbReference type="EMBL" id="KKR34073.1"/>
    </source>
</evidence>
<dbReference type="GO" id="GO:0043022">
    <property type="term" value="F:ribosome binding"/>
    <property type="evidence" value="ECO:0007669"/>
    <property type="project" value="TreeGrafter"/>
</dbReference>
<feature type="binding site" evidence="6">
    <location>
        <position position="195"/>
    </location>
    <ligand>
        <name>Mg(2+)</name>
        <dbReference type="ChEBI" id="CHEBI:18420"/>
    </ligand>
</feature>
<feature type="binding site" evidence="5">
    <location>
        <begin position="168"/>
        <end position="175"/>
    </location>
    <ligand>
        <name>GTP</name>
        <dbReference type="ChEBI" id="CHEBI:37565"/>
    </ligand>
</feature>
<accession>A0A0G0Q1R2</accession>
<evidence type="ECO:0000256" key="7">
    <source>
        <dbReference type="SAM" id="Coils"/>
    </source>
</evidence>
<comment type="caution">
    <text evidence="9">The sequence shown here is derived from an EMBL/GenBank/DDBJ whole genome shotgun (WGS) entry which is preliminary data.</text>
</comment>
<keyword evidence="4 5" id="KW-0342">GTP-binding</keyword>
<keyword evidence="1 6" id="KW-0479">Metal-binding</keyword>
<dbReference type="CDD" id="cd01878">
    <property type="entry name" value="HflX"/>
    <property type="match status" value="1"/>
</dbReference>
<dbReference type="Pfam" id="PF13167">
    <property type="entry name" value="GTP-bdg_N"/>
    <property type="match status" value="1"/>
</dbReference>
<dbReference type="Gene3D" id="3.40.50.11060">
    <property type="entry name" value="GTPase HflX, N-terminal domain"/>
    <property type="match status" value="1"/>
</dbReference>
<feature type="non-terminal residue" evidence="9">
    <location>
        <position position="1"/>
    </location>
</feature>
<feature type="binding site" evidence="5">
    <location>
        <begin position="193"/>
        <end position="197"/>
    </location>
    <ligand>
        <name>GTP</name>
        <dbReference type="ChEBI" id="CHEBI:37565"/>
    </ligand>
</feature>
<feature type="binding site" evidence="5">
    <location>
        <begin position="282"/>
        <end position="285"/>
    </location>
    <ligand>
        <name>GTP</name>
        <dbReference type="ChEBI" id="CHEBI:37565"/>
    </ligand>
</feature>
<dbReference type="Proteomes" id="UP000034539">
    <property type="component" value="Unassembled WGS sequence"/>
</dbReference>
<reference evidence="9 10" key="1">
    <citation type="journal article" date="2015" name="Nature">
        <title>rRNA introns, odd ribosomes, and small enigmatic genomes across a large radiation of phyla.</title>
        <authorList>
            <person name="Brown C.T."/>
            <person name="Hug L.A."/>
            <person name="Thomas B.C."/>
            <person name="Sharon I."/>
            <person name="Castelle C.J."/>
            <person name="Singh A."/>
            <person name="Wilkins M.J."/>
            <person name="Williams K.H."/>
            <person name="Banfield J.F."/>
        </authorList>
    </citation>
    <scope>NUCLEOTIDE SEQUENCE [LARGE SCALE GENOMIC DNA]</scope>
</reference>
<protein>
    <recommendedName>
        <fullName evidence="8">Hflx-type G domain-containing protein</fullName>
    </recommendedName>
</protein>
<evidence type="ECO:0000256" key="3">
    <source>
        <dbReference type="ARBA" id="ARBA00022842"/>
    </source>
</evidence>
<dbReference type="Gene3D" id="3.40.50.300">
    <property type="entry name" value="P-loop containing nucleotide triphosphate hydrolases"/>
    <property type="match status" value="1"/>
</dbReference>
<dbReference type="PATRIC" id="fig|1618450.3.peg.250"/>
<keyword evidence="7" id="KW-0175">Coiled coil</keyword>
<evidence type="ECO:0000313" key="10">
    <source>
        <dbReference type="Proteomes" id="UP000034539"/>
    </source>
</evidence>
<evidence type="ECO:0000256" key="4">
    <source>
        <dbReference type="ARBA" id="ARBA00023134"/>
    </source>
</evidence>
<dbReference type="PANTHER" id="PTHR10229:SF0">
    <property type="entry name" value="GTP-BINDING PROTEIN 6-RELATED"/>
    <property type="match status" value="1"/>
</dbReference>
<feature type="coiled-coil region" evidence="7">
    <location>
        <begin position="128"/>
        <end position="155"/>
    </location>
</feature>
<dbReference type="InterPro" id="IPR032305">
    <property type="entry name" value="GTP-bd_M"/>
</dbReference>
<dbReference type="SUPFAM" id="SSF52540">
    <property type="entry name" value="P-loop containing nucleoside triphosphate hydrolases"/>
    <property type="match status" value="1"/>
</dbReference>
<dbReference type="Pfam" id="PF01926">
    <property type="entry name" value="MMR_HSR1"/>
    <property type="match status" value="1"/>
</dbReference>